<dbReference type="InterPro" id="IPR006311">
    <property type="entry name" value="TAT_signal"/>
</dbReference>
<dbReference type="Pfam" id="PF00482">
    <property type="entry name" value="T2SSF"/>
    <property type="match status" value="1"/>
</dbReference>
<keyword evidence="10" id="KW-1185">Reference proteome</keyword>
<accession>A0A239NIU3</accession>
<feature type="transmembrane region" description="Helical" evidence="6">
    <location>
        <begin position="300"/>
        <end position="327"/>
    </location>
</feature>
<dbReference type="GO" id="GO:0005886">
    <property type="term" value="C:plasma membrane"/>
    <property type="evidence" value="ECO:0007669"/>
    <property type="project" value="UniProtKB-SubCell"/>
</dbReference>
<organism evidence="9 10">
    <name type="scientific">Asanoa hainanensis</name>
    <dbReference type="NCBI Taxonomy" id="560556"/>
    <lineage>
        <taxon>Bacteria</taxon>
        <taxon>Bacillati</taxon>
        <taxon>Actinomycetota</taxon>
        <taxon>Actinomycetes</taxon>
        <taxon>Micromonosporales</taxon>
        <taxon>Micromonosporaceae</taxon>
        <taxon>Asanoa</taxon>
    </lineage>
</organism>
<proteinExistence type="predicted"/>
<keyword evidence="4 6" id="KW-1133">Transmembrane helix</keyword>
<dbReference type="SUPFAM" id="SSF53300">
    <property type="entry name" value="vWA-like"/>
    <property type="match status" value="1"/>
</dbReference>
<evidence type="ECO:0000256" key="7">
    <source>
        <dbReference type="SAM" id="SignalP"/>
    </source>
</evidence>
<evidence type="ECO:0000256" key="1">
    <source>
        <dbReference type="ARBA" id="ARBA00004651"/>
    </source>
</evidence>
<name>A0A239NIU3_9ACTN</name>
<feature type="transmembrane region" description="Helical" evidence="6">
    <location>
        <begin position="554"/>
        <end position="574"/>
    </location>
</feature>
<dbReference type="PANTHER" id="PTHR35007:SF1">
    <property type="entry name" value="PILUS ASSEMBLY PROTEIN"/>
    <property type="match status" value="1"/>
</dbReference>
<evidence type="ECO:0000313" key="10">
    <source>
        <dbReference type="Proteomes" id="UP000198362"/>
    </source>
</evidence>
<evidence type="ECO:0000259" key="8">
    <source>
        <dbReference type="Pfam" id="PF00482"/>
    </source>
</evidence>
<dbReference type="PANTHER" id="PTHR35007">
    <property type="entry name" value="INTEGRAL MEMBRANE PROTEIN-RELATED"/>
    <property type="match status" value="1"/>
</dbReference>
<dbReference type="PROSITE" id="PS51318">
    <property type="entry name" value="TAT"/>
    <property type="match status" value="1"/>
</dbReference>
<reference evidence="9 10" key="1">
    <citation type="submission" date="2017-06" db="EMBL/GenBank/DDBJ databases">
        <authorList>
            <person name="Kim H.J."/>
            <person name="Triplett B.A."/>
        </authorList>
    </citation>
    <scope>NUCLEOTIDE SEQUENCE [LARGE SCALE GENOMIC DNA]</scope>
    <source>
        <strain evidence="9 10">CGMCC 4.5593</strain>
    </source>
</reference>
<dbReference type="AlphaFoldDB" id="A0A239NIU3"/>
<dbReference type="InterPro" id="IPR042094">
    <property type="entry name" value="T2SS_GspF_sf"/>
</dbReference>
<dbReference type="Gene3D" id="1.20.81.30">
    <property type="entry name" value="Type II secretion system (T2SS), domain F"/>
    <property type="match status" value="1"/>
</dbReference>
<feature type="signal peptide" evidence="7">
    <location>
        <begin position="1"/>
        <end position="26"/>
    </location>
</feature>
<feature type="transmembrane region" description="Helical" evidence="6">
    <location>
        <begin position="580"/>
        <end position="604"/>
    </location>
</feature>
<dbReference type="Proteomes" id="UP000198362">
    <property type="component" value="Unassembled WGS sequence"/>
</dbReference>
<keyword evidence="7" id="KW-0732">Signal</keyword>
<keyword evidence="3 6" id="KW-0812">Transmembrane</keyword>
<feature type="transmembrane region" description="Helical" evidence="6">
    <location>
        <begin position="392"/>
        <end position="425"/>
    </location>
</feature>
<evidence type="ECO:0000256" key="4">
    <source>
        <dbReference type="ARBA" id="ARBA00022989"/>
    </source>
</evidence>
<gene>
    <name evidence="9" type="ORF">SAMN05421812_109127</name>
</gene>
<evidence type="ECO:0000256" key="5">
    <source>
        <dbReference type="ARBA" id="ARBA00023136"/>
    </source>
</evidence>
<feature type="chain" id="PRO_5012286142" evidence="7">
    <location>
        <begin position="27"/>
        <end position="613"/>
    </location>
</feature>
<dbReference type="Gene3D" id="3.40.50.410">
    <property type="entry name" value="von Willebrand factor, type A domain"/>
    <property type="match status" value="1"/>
</dbReference>
<comment type="subcellular location">
    <subcellularLocation>
        <location evidence="1">Cell membrane</location>
        <topology evidence="1">Multi-pass membrane protein</topology>
    </subcellularLocation>
</comment>
<evidence type="ECO:0000256" key="6">
    <source>
        <dbReference type="SAM" id="Phobius"/>
    </source>
</evidence>
<feature type="transmembrane region" description="Helical" evidence="6">
    <location>
        <begin position="339"/>
        <end position="357"/>
    </location>
</feature>
<dbReference type="InterPro" id="IPR036465">
    <property type="entry name" value="vWFA_dom_sf"/>
</dbReference>
<evidence type="ECO:0000256" key="3">
    <source>
        <dbReference type="ARBA" id="ARBA00022692"/>
    </source>
</evidence>
<dbReference type="InterPro" id="IPR018076">
    <property type="entry name" value="T2SS_GspF_dom"/>
</dbReference>
<sequence>MVTRRALAAVAGGLAASLLTGPAAHADGALPVSVADVRPGQVRLVAALPGGRTPAVTVSRDGYALPATVRAGVAAGATPARTLTVVVDAGPETLDTARSAVAALAGSVPDDVALGLVAATDPTVVTVSPTRDRAAFRAGLDRLRAEAGPGPLTALRTAAALAPRAGERRLLLLDAEAATGAVDPGAADALARAGQRLDVVTLGPAGAGLRELAAATGGEARSATDGTLAETLRSAAALPALFTITVAVPAELAGAATSLRVSTGAGAARRTADVKVRFAPAVAAPAEAGSVRPGWRLPRLGSGVLGVLVFAVLLVALLLVVFGVGGTRRQRRLDQVQRFRLAGQGGGVPVMSAAGFAGTVSNLSGRVARATGQEQRPDDARPVLGPGWKIRLAAVAVGIAVLGPLAGAWGIVLGGLLGALVTALYPRIREGRRRQSFADQLPDALQLIVSSLRSGFSLTQSLDAVVRDAPPGPLAVELGRAMAEVRLGADLADSLDRAAERAGNQDLAWAVIAIRIQHETGGNLAETLETTVDTIRERARLRRHVRALSAEGRLSAYLLLGLPVAIGAWMFLVSRDYLSVLWTTTAGLVMLVCAGLLMVLGAFWMSRWLKVEV</sequence>
<feature type="domain" description="Type II secretion system protein GspF" evidence="8">
    <location>
        <begin position="445"/>
        <end position="570"/>
    </location>
</feature>
<protein>
    <submittedName>
        <fullName evidence="9">Tight adherence protein B</fullName>
    </submittedName>
</protein>
<evidence type="ECO:0000313" key="9">
    <source>
        <dbReference type="EMBL" id="SNT54821.1"/>
    </source>
</evidence>
<evidence type="ECO:0000256" key="2">
    <source>
        <dbReference type="ARBA" id="ARBA00022475"/>
    </source>
</evidence>
<dbReference type="EMBL" id="FZPH01000009">
    <property type="protein sequence ID" value="SNT54821.1"/>
    <property type="molecule type" value="Genomic_DNA"/>
</dbReference>
<keyword evidence="5 6" id="KW-0472">Membrane</keyword>
<keyword evidence="2" id="KW-1003">Cell membrane</keyword>